<dbReference type="Proteomes" id="UP000242850">
    <property type="component" value="Unassembled WGS sequence"/>
</dbReference>
<gene>
    <name evidence="1" type="ORF">SAMN05660865_00228</name>
</gene>
<evidence type="ECO:0000313" key="1">
    <source>
        <dbReference type="EMBL" id="SEF42330.1"/>
    </source>
</evidence>
<protein>
    <submittedName>
        <fullName evidence="1">Uncharacterized protein</fullName>
    </submittedName>
</protein>
<reference evidence="2" key="1">
    <citation type="submission" date="2016-10" db="EMBL/GenBank/DDBJ databases">
        <authorList>
            <person name="Varghese N."/>
            <person name="Submissions S."/>
        </authorList>
    </citation>
    <scope>NUCLEOTIDE SEQUENCE [LARGE SCALE GENOMIC DNA]</scope>
    <source>
        <strain evidence="2">DSM 5463</strain>
    </source>
</reference>
<dbReference type="OrthoDB" id="1706434at2"/>
<dbReference type="RefSeq" id="WP_103895248.1">
    <property type="nucleotide sequence ID" value="NZ_FNUK01000001.1"/>
</dbReference>
<accession>A0A1H5RVQ0</accession>
<name>A0A1H5RVQ0_9CLOT</name>
<keyword evidence="2" id="KW-1185">Reference proteome</keyword>
<evidence type="ECO:0000313" key="2">
    <source>
        <dbReference type="Proteomes" id="UP000242850"/>
    </source>
</evidence>
<proteinExistence type="predicted"/>
<dbReference type="EMBL" id="FNUK01000001">
    <property type="protein sequence ID" value="SEF42330.1"/>
    <property type="molecule type" value="Genomic_DNA"/>
</dbReference>
<dbReference type="AlphaFoldDB" id="A0A1H5RVQ0"/>
<sequence>MDKYDFTIKILDDLIRRLKGKSKEKKVVTFDSFVEDKKSKEETKNSRKVVITERDILNYKDVVLHIPKNSIITPLALDCAKSKGIKIIKGD</sequence>
<organism evidence="1 2">
    <name type="scientific">Caloramator fervidus</name>
    <dbReference type="NCBI Taxonomy" id="29344"/>
    <lineage>
        <taxon>Bacteria</taxon>
        <taxon>Bacillati</taxon>
        <taxon>Bacillota</taxon>
        <taxon>Clostridia</taxon>
        <taxon>Eubacteriales</taxon>
        <taxon>Clostridiaceae</taxon>
        <taxon>Caloramator</taxon>
    </lineage>
</organism>